<name>A0AAV7EXJ8_ARIFI</name>
<organism evidence="1 2">
    <name type="scientific">Aristolochia fimbriata</name>
    <name type="common">White veined hardy Dutchman's pipe vine</name>
    <dbReference type="NCBI Taxonomy" id="158543"/>
    <lineage>
        <taxon>Eukaryota</taxon>
        <taxon>Viridiplantae</taxon>
        <taxon>Streptophyta</taxon>
        <taxon>Embryophyta</taxon>
        <taxon>Tracheophyta</taxon>
        <taxon>Spermatophyta</taxon>
        <taxon>Magnoliopsida</taxon>
        <taxon>Magnoliidae</taxon>
        <taxon>Piperales</taxon>
        <taxon>Aristolochiaceae</taxon>
        <taxon>Aristolochia</taxon>
    </lineage>
</organism>
<comment type="caution">
    <text evidence="1">The sequence shown here is derived from an EMBL/GenBank/DDBJ whole genome shotgun (WGS) entry which is preliminary data.</text>
</comment>
<keyword evidence="2" id="KW-1185">Reference proteome</keyword>
<proteinExistence type="predicted"/>
<dbReference type="PANTHER" id="PTHR47885">
    <property type="entry name" value="AP-5 COMPLEX SUBUNIT ZETA-1"/>
    <property type="match status" value="1"/>
</dbReference>
<reference evidence="1 2" key="1">
    <citation type="submission" date="2021-07" db="EMBL/GenBank/DDBJ databases">
        <title>The Aristolochia fimbriata genome: insights into angiosperm evolution, floral development and chemical biosynthesis.</title>
        <authorList>
            <person name="Jiao Y."/>
        </authorList>
    </citation>
    <scope>NUCLEOTIDE SEQUENCE [LARGE SCALE GENOMIC DNA]</scope>
    <source>
        <strain evidence="1">IBCAS-2021</strain>
        <tissue evidence="1">Leaf</tissue>
    </source>
</reference>
<dbReference type="EMBL" id="JAINDJ010000003">
    <property type="protein sequence ID" value="KAG9453562.1"/>
    <property type="molecule type" value="Genomic_DNA"/>
</dbReference>
<dbReference type="Proteomes" id="UP000825729">
    <property type="component" value="Unassembled WGS sequence"/>
</dbReference>
<sequence length="190" mass="20388">MFSSCCSVSSLPINKFSPPTEIELRTLQFGTCSQLVDRRSPVLTAATALVISSKPVLVVALEKVERSSGSLIGSSIASIQKSTAPKMLLALMDQAYTGLAIEDREAGSGSDDNSSIKVGDSLFLDLLKDENDGLPERHWTSPRMAAALQAVVNSSQSERLKQALRMAPQLLDLYFAIALQDVNDCKSSPV</sequence>
<dbReference type="AlphaFoldDB" id="A0AAV7EXJ8"/>
<evidence type="ECO:0000313" key="2">
    <source>
        <dbReference type="Proteomes" id="UP000825729"/>
    </source>
</evidence>
<accession>A0AAV7EXJ8</accession>
<gene>
    <name evidence="1" type="ORF">H6P81_006466</name>
</gene>
<dbReference type="PANTHER" id="PTHR47885:SF1">
    <property type="entry name" value="AP-5 COMPLEX SUBUNIT ZETA-1"/>
    <property type="match status" value="1"/>
</dbReference>
<protein>
    <submittedName>
        <fullName evidence="1">Uncharacterized protein</fullName>
    </submittedName>
</protein>
<evidence type="ECO:0000313" key="1">
    <source>
        <dbReference type="EMBL" id="KAG9453562.1"/>
    </source>
</evidence>